<keyword evidence="4" id="KW-1185">Reference proteome</keyword>
<organism evidence="3 4">
    <name type="scientific">Ruminiclostridium herbifermentans</name>
    <dbReference type="NCBI Taxonomy" id="2488810"/>
    <lineage>
        <taxon>Bacteria</taxon>
        <taxon>Bacillati</taxon>
        <taxon>Bacillota</taxon>
        <taxon>Clostridia</taxon>
        <taxon>Eubacteriales</taxon>
        <taxon>Oscillospiraceae</taxon>
        <taxon>Ruminiclostridium</taxon>
    </lineage>
</organism>
<dbReference type="Proteomes" id="UP000306409">
    <property type="component" value="Chromosome"/>
</dbReference>
<dbReference type="Pfam" id="PF00583">
    <property type="entry name" value="Acetyltransf_1"/>
    <property type="match status" value="1"/>
</dbReference>
<dbReference type="InterPro" id="IPR051635">
    <property type="entry name" value="SNAT-like"/>
</dbReference>
<dbReference type="CDD" id="cd04301">
    <property type="entry name" value="NAT_SF"/>
    <property type="match status" value="1"/>
</dbReference>
<dbReference type="PANTHER" id="PTHR10908">
    <property type="entry name" value="SEROTONIN N-ACETYLTRANSFERASE"/>
    <property type="match status" value="1"/>
</dbReference>
<dbReference type="RefSeq" id="WP_137696173.1">
    <property type="nucleotide sequence ID" value="NZ_CP061336.1"/>
</dbReference>
<dbReference type="Gene3D" id="3.40.630.30">
    <property type="match status" value="1"/>
</dbReference>
<dbReference type="OrthoDB" id="9800962at2"/>
<gene>
    <name evidence="3" type="ORF">EHE19_009460</name>
</gene>
<dbReference type="InterPro" id="IPR016181">
    <property type="entry name" value="Acyl_CoA_acyltransferase"/>
</dbReference>
<dbReference type="GO" id="GO:0008080">
    <property type="term" value="F:N-acetyltransferase activity"/>
    <property type="evidence" value="ECO:0007669"/>
    <property type="project" value="UniProtKB-ARBA"/>
</dbReference>
<reference evidence="3 4" key="1">
    <citation type="submission" date="2020-09" db="EMBL/GenBank/DDBJ databases">
        <title>Characterization and genome sequencing of Ruminiclostridium sp. nov. MA18.</title>
        <authorList>
            <person name="Rettenmaier R."/>
            <person name="Kowollik M.-L."/>
            <person name="Liebl W."/>
            <person name="Zverlov V."/>
        </authorList>
    </citation>
    <scope>NUCLEOTIDE SEQUENCE [LARGE SCALE GENOMIC DNA]</scope>
    <source>
        <strain evidence="3 4">MA18</strain>
    </source>
</reference>
<dbReference type="PROSITE" id="PS51186">
    <property type="entry name" value="GNAT"/>
    <property type="match status" value="1"/>
</dbReference>
<evidence type="ECO:0000256" key="2">
    <source>
        <dbReference type="ARBA" id="ARBA00023315"/>
    </source>
</evidence>
<evidence type="ECO:0000313" key="4">
    <source>
        <dbReference type="Proteomes" id="UP000306409"/>
    </source>
</evidence>
<keyword evidence="1 3" id="KW-0808">Transferase</keyword>
<dbReference type="KEGG" id="rher:EHE19_009460"/>
<dbReference type="InterPro" id="IPR000182">
    <property type="entry name" value="GNAT_dom"/>
</dbReference>
<evidence type="ECO:0000256" key="1">
    <source>
        <dbReference type="ARBA" id="ARBA00022679"/>
    </source>
</evidence>
<protein>
    <submittedName>
        <fullName evidence="3">GNAT family N-acetyltransferase</fullName>
    </submittedName>
</protein>
<name>A0A4U7JKK8_9FIRM</name>
<keyword evidence="2" id="KW-0012">Acyltransferase</keyword>
<dbReference type="EMBL" id="CP061336">
    <property type="protein sequence ID" value="QNU68596.1"/>
    <property type="molecule type" value="Genomic_DNA"/>
</dbReference>
<dbReference type="SUPFAM" id="SSF55729">
    <property type="entry name" value="Acyl-CoA N-acyltransferases (Nat)"/>
    <property type="match status" value="1"/>
</dbReference>
<dbReference type="AlphaFoldDB" id="A0A4U7JKK8"/>
<accession>A0A4U7JKK8</accession>
<proteinExistence type="predicted"/>
<dbReference type="PANTHER" id="PTHR10908:SF0">
    <property type="entry name" value="SEROTONIN N-ACETYLTRANSFERASE"/>
    <property type="match status" value="1"/>
</dbReference>
<evidence type="ECO:0000313" key="3">
    <source>
        <dbReference type="EMBL" id="QNU68596.1"/>
    </source>
</evidence>
<sequence>MLKIRKANINDIDAIADIEKRCFPAAEAASKSTFESRMNIFINHFYVAEIDGEIVGFVNGFVSDERTIRDEMFEDASLHNESGKYQMIFGLDVLKEHRRKGIGHKLVQTMIEAAKDEGRAGVILTCKNELISYYEGMGFINRGASKSVHGGAVWYDMELIF</sequence>